<evidence type="ECO:0000313" key="2">
    <source>
        <dbReference type="Proteomes" id="UP001054837"/>
    </source>
</evidence>
<protein>
    <submittedName>
        <fullName evidence="1">Uncharacterized protein</fullName>
    </submittedName>
</protein>
<accession>A0AAV4TB80</accession>
<gene>
    <name evidence="1" type="ORF">CDAR_185661</name>
</gene>
<dbReference type="Proteomes" id="UP001054837">
    <property type="component" value="Unassembled WGS sequence"/>
</dbReference>
<comment type="caution">
    <text evidence="1">The sequence shown here is derived from an EMBL/GenBank/DDBJ whole genome shotgun (WGS) entry which is preliminary data.</text>
</comment>
<dbReference type="AlphaFoldDB" id="A0AAV4TB80"/>
<proteinExistence type="predicted"/>
<dbReference type="EMBL" id="BPLQ01009204">
    <property type="protein sequence ID" value="GIY42459.1"/>
    <property type="molecule type" value="Genomic_DNA"/>
</dbReference>
<organism evidence="1 2">
    <name type="scientific">Caerostris darwini</name>
    <dbReference type="NCBI Taxonomy" id="1538125"/>
    <lineage>
        <taxon>Eukaryota</taxon>
        <taxon>Metazoa</taxon>
        <taxon>Ecdysozoa</taxon>
        <taxon>Arthropoda</taxon>
        <taxon>Chelicerata</taxon>
        <taxon>Arachnida</taxon>
        <taxon>Araneae</taxon>
        <taxon>Araneomorphae</taxon>
        <taxon>Entelegynae</taxon>
        <taxon>Araneoidea</taxon>
        <taxon>Araneidae</taxon>
        <taxon>Caerostris</taxon>
    </lineage>
</organism>
<keyword evidence="2" id="KW-1185">Reference proteome</keyword>
<reference evidence="1 2" key="1">
    <citation type="submission" date="2021-06" db="EMBL/GenBank/DDBJ databases">
        <title>Caerostris darwini draft genome.</title>
        <authorList>
            <person name="Kono N."/>
            <person name="Arakawa K."/>
        </authorList>
    </citation>
    <scope>NUCLEOTIDE SEQUENCE [LARGE SCALE GENOMIC DNA]</scope>
</reference>
<name>A0AAV4TB80_9ARAC</name>
<sequence length="170" mass="19326">MRDDLSLYSNGILSPYPSHALVLRSIKPNNNEQCEEYKVSKSSSLVIWKCSSFKLDRACEIFPSTYIVTVQRQQKRKRQIRDYFSFRINSGSKSKVPKVAVRVPEISLTLTPTSREEEKKQEKRGGKATTLWCQKAPDISIKYPRIFAAAADRIVGVEAFLLNHNSNTGV</sequence>
<evidence type="ECO:0000313" key="1">
    <source>
        <dbReference type="EMBL" id="GIY42459.1"/>
    </source>
</evidence>